<dbReference type="AlphaFoldDB" id="A6FYW0"/>
<dbReference type="eggNOG" id="COG0457">
    <property type="taxonomic scope" value="Bacteria"/>
</dbReference>
<accession>A6FYW0</accession>
<dbReference type="PROSITE" id="PS50293">
    <property type="entry name" value="TPR_REGION"/>
    <property type="match status" value="1"/>
</dbReference>
<dbReference type="STRING" id="391625.PPSIR1_29905"/>
<sequence length="239" mass="26824">MEPKIRHHFTVGRGHYQAGDWSAARPHLAEVCESHDGFADVHNMLGVCLQQTGRAEEAAAHFRRAVELNPAYTEAALNLSVCYSELGRYDEARSIYSEAASRQPKQPKQKGELDAFVRGKLANLHFELGQAYASAGLLEPAVKQMRAALELSPTFADVRTKLAVYLRDLGRFDKALEELRTVLGTRPNYVPAYVHLGVTLWRQGRREEAKIPWQRAQSLEPDNRIVQAYLRMADTNAAP</sequence>
<dbReference type="PANTHER" id="PTHR44858:SF17">
    <property type="match status" value="1"/>
</dbReference>
<dbReference type="InterPro" id="IPR050498">
    <property type="entry name" value="Ycf3"/>
</dbReference>
<dbReference type="EMBL" id="ABCS01000005">
    <property type="protein sequence ID" value="EDM81115.1"/>
    <property type="molecule type" value="Genomic_DNA"/>
</dbReference>
<dbReference type="PROSITE" id="PS50005">
    <property type="entry name" value="TPR"/>
    <property type="match status" value="5"/>
</dbReference>
<comment type="caution">
    <text evidence="4">The sequence shown here is derived from an EMBL/GenBank/DDBJ whole genome shotgun (WGS) entry which is preliminary data.</text>
</comment>
<dbReference type="Pfam" id="PF13432">
    <property type="entry name" value="TPR_16"/>
    <property type="match status" value="1"/>
</dbReference>
<proteinExistence type="predicted"/>
<evidence type="ECO:0000256" key="2">
    <source>
        <dbReference type="ARBA" id="ARBA00022803"/>
    </source>
</evidence>
<gene>
    <name evidence="4" type="ORF">PPSIR1_29905</name>
</gene>
<feature type="repeat" description="TPR" evidence="3">
    <location>
        <begin position="156"/>
        <end position="189"/>
    </location>
</feature>
<dbReference type="OrthoDB" id="5379667at2"/>
<dbReference type="PANTHER" id="PTHR44858">
    <property type="entry name" value="TETRATRICOPEPTIDE REPEAT PROTEIN 6"/>
    <property type="match status" value="1"/>
</dbReference>
<feature type="repeat" description="TPR" evidence="3">
    <location>
        <begin position="122"/>
        <end position="155"/>
    </location>
</feature>
<dbReference type="SUPFAM" id="SSF48452">
    <property type="entry name" value="TPR-like"/>
    <property type="match status" value="1"/>
</dbReference>
<dbReference type="SMART" id="SM00028">
    <property type="entry name" value="TPR"/>
    <property type="match status" value="5"/>
</dbReference>
<dbReference type="Proteomes" id="UP000005801">
    <property type="component" value="Unassembled WGS sequence"/>
</dbReference>
<feature type="repeat" description="TPR" evidence="3">
    <location>
        <begin position="73"/>
        <end position="106"/>
    </location>
</feature>
<keyword evidence="5" id="KW-1185">Reference proteome</keyword>
<dbReference type="InterPro" id="IPR011990">
    <property type="entry name" value="TPR-like_helical_dom_sf"/>
</dbReference>
<organism evidence="4 5">
    <name type="scientific">Plesiocystis pacifica SIR-1</name>
    <dbReference type="NCBI Taxonomy" id="391625"/>
    <lineage>
        <taxon>Bacteria</taxon>
        <taxon>Pseudomonadati</taxon>
        <taxon>Myxococcota</taxon>
        <taxon>Polyangia</taxon>
        <taxon>Nannocystales</taxon>
        <taxon>Nannocystaceae</taxon>
        <taxon>Plesiocystis</taxon>
    </lineage>
</organism>
<name>A6FYW0_9BACT</name>
<keyword evidence="2 3" id="KW-0802">TPR repeat</keyword>
<dbReference type="InterPro" id="IPR019734">
    <property type="entry name" value="TPR_rpt"/>
</dbReference>
<protein>
    <submittedName>
        <fullName evidence="4">Tetratricopeptide repeata protein</fullName>
    </submittedName>
</protein>
<dbReference type="Gene3D" id="1.25.40.10">
    <property type="entry name" value="Tetratricopeptide repeat domain"/>
    <property type="match status" value="2"/>
</dbReference>
<feature type="repeat" description="TPR" evidence="3">
    <location>
        <begin position="39"/>
        <end position="72"/>
    </location>
</feature>
<evidence type="ECO:0000256" key="1">
    <source>
        <dbReference type="ARBA" id="ARBA00022737"/>
    </source>
</evidence>
<evidence type="ECO:0000256" key="3">
    <source>
        <dbReference type="PROSITE-ProRule" id="PRU00339"/>
    </source>
</evidence>
<dbReference type="Pfam" id="PF13181">
    <property type="entry name" value="TPR_8"/>
    <property type="match status" value="1"/>
</dbReference>
<feature type="repeat" description="TPR" evidence="3">
    <location>
        <begin position="190"/>
        <end position="223"/>
    </location>
</feature>
<reference evidence="4 5" key="1">
    <citation type="submission" date="2007-06" db="EMBL/GenBank/DDBJ databases">
        <authorList>
            <person name="Shimkets L."/>
            <person name="Ferriera S."/>
            <person name="Johnson J."/>
            <person name="Kravitz S."/>
            <person name="Beeson K."/>
            <person name="Sutton G."/>
            <person name="Rogers Y.-H."/>
            <person name="Friedman R."/>
            <person name="Frazier M."/>
            <person name="Venter J.C."/>
        </authorList>
    </citation>
    <scope>NUCLEOTIDE SEQUENCE [LARGE SCALE GENOMIC DNA]</scope>
    <source>
        <strain evidence="4 5">SIR-1</strain>
    </source>
</reference>
<evidence type="ECO:0000313" key="5">
    <source>
        <dbReference type="Proteomes" id="UP000005801"/>
    </source>
</evidence>
<dbReference type="Pfam" id="PF14559">
    <property type="entry name" value="TPR_19"/>
    <property type="match status" value="1"/>
</dbReference>
<evidence type="ECO:0000313" key="4">
    <source>
        <dbReference type="EMBL" id="EDM81115.1"/>
    </source>
</evidence>
<keyword evidence="1" id="KW-0677">Repeat</keyword>
<dbReference type="RefSeq" id="WP_006969659.1">
    <property type="nucleotide sequence ID" value="NZ_ABCS01000005.1"/>
</dbReference>